<name>A0A553ZN89_9ACTN</name>
<sequence>MWSAKYGRREQLHRGPHQPSDPQPEEPMPRMRVGWMFSDDPNKTLDPGLNHAQRVLTVRIHNSTRAFVQSLIFGAALIVFGIAYRKFETTVGVVGVLAGVGTLAFGVRSLFKANAWRRELRRQNQAD</sequence>
<feature type="transmembrane region" description="Helical" evidence="2">
    <location>
        <begin position="90"/>
        <end position="111"/>
    </location>
</feature>
<reference evidence="3 4" key="1">
    <citation type="submission" date="2019-07" db="EMBL/GenBank/DDBJ databases">
        <title>Draft genome for Streptomyces benahoarensis MZ03-48.</title>
        <authorList>
            <person name="Gonzalez-Pimentel J.L."/>
        </authorList>
    </citation>
    <scope>NUCLEOTIDE SEQUENCE [LARGE SCALE GENOMIC DNA]</scope>
    <source>
        <strain evidence="3 4">MZ03-48</strain>
    </source>
</reference>
<keyword evidence="2" id="KW-0472">Membrane</keyword>
<proteinExistence type="predicted"/>
<keyword evidence="2" id="KW-0812">Transmembrane</keyword>
<keyword evidence="4" id="KW-1185">Reference proteome</keyword>
<comment type="caution">
    <text evidence="3">The sequence shown here is derived from an EMBL/GenBank/DDBJ whole genome shotgun (WGS) entry which is preliminary data.</text>
</comment>
<dbReference type="Proteomes" id="UP000320888">
    <property type="component" value="Unassembled WGS sequence"/>
</dbReference>
<protein>
    <submittedName>
        <fullName evidence="3">Uncharacterized protein</fullName>
    </submittedName>
</protein>
<dbReference type="OrthoDB" id="2679121at2"/>
<feature type="region of interest" description="Disordered" evidence="1">
    <location>
        <begin position="1"/>
        <end position="37"/>
    </location>
</feature>
<gene>
    <name evidence="3" type="ORF">FNZ23_07345</name>
</gene>
<feature type="transmembrane region" description="Helical" evidence="2">
    <location>
        <begin position="66"/>
        <end position="84"/>
    </location>
</feature>
<evidence type="ECO:0000256" key="2">
    <source>
        <dbReference type="SAM" id="Phobius"/>
    </source>
</evidence>
<organism evidence="3 4">
    <name type="scientific">Streptomyces benahoarensis</name>
    <dbReference type="NCBI Taxonomy" id="2595054"/>
    <lineage>
        <taxon>Bacteria</taxon>
        <taxon>Bacillati</taxon>
        <taxon>Actinomycetota</taxon>
        <taxon>Actinomycetes</taxon>
        <taxon>Kitasatosporales</taxon>
        <taxon>Streptomycetaceae</taxon>
        <taxon>Streptomyces</taxon>
    </lineage>
</organism>
<dbReference type="RefSeq" id="WP_143941779.1">
    <property type="nucleotide sequence ID" value="NZ_VKLS01000051.1"/>
</dbReference>
<keyword evidence="2" id="KW-1133">Transmembrane helix</keyword>
<evidence type="ECO:0000313" key="3">
    <source>
        <dbReference type="EMBL" id="TSB42912.1"/>
    </source>
</evidence>
<accession>A0A553ZN89</accession>
<dbReference type="EMBL" id="VKLS01000051">
    <property type="protein sequence ID" value="TSB42912.1"/>
    <property type="molecule type" value="Genomic_DNA"/>
</dbReference>
<evidence type="ECO:0000256" key="1">
    <source>
        <dbReference type="SAM" id="MobiDB-lite"/>
    </source>
</evidence>
<dbReference type="AlphaFoldDB" id="A0A553ZN89"/>
<evidence type="ECO:0000313" key="4">
    <source>
        <dbReference type="Proteomes" id="UP000320888"/>
    </source>
</evidence>